<feature type="transmembrane region" description="Helical" evidence="5">
    <location>
        <begin position="417"/>
        <end position="435"/>
    </location>
</feature>
<dbReference type="Gene3D" id="1.20.58.390">
    <property type="entry name" value="Neurotransmitter-gated ion-channel transmembrane domain"/>
    <property type="match status" value="1"/>
</dbReference>
<evidence type="ECO:0000256" key="2">
    <source>
        <dbReference type="ARBA" id="ARBA00022692"/>
    </source>
</evidence>
<feature type="domain" description="Neurotransmitter-gated ion-channel ligand-binding" evidence="6">
    <location>
        <begin position="185"/>
        <end position="385"/>
    </location>
</feature>
<dbReference type="AlphaFoldDB" id="A0A8S3SVJ0"/>
<dbReference type="InterPro" id="IPR038050">
    <property type="entry name" value="Neuro_actylchol_rec"/>
</dbReference>
<dbReference type="InterPro" id="IPR006029">
    <property type="entry name" value="Neurotrans-gated_channel_TM"/>
</dbReference>
<reference evidence="8" key="1">
    <citation type="submission" date="2021-03" db="EMBL/GenBank/DDBJ databases">
        <authorList>
            <person name="Bekaert M."/>
        </authorList>
    </citation>
    <scope>NUCLEOTIDE SEQUENCE</scope>
</reference>
<dbReference type="Pfam" id="PF02931">
    <property type="entry name" value="Neur_chan_LBD"/>
    <property type="match status" value="2"/>
</dbReference>
<feature type="transmembrane region" description="Helical" evidence="5">
    <location>
        <begin position="525"/>
        <end position="546"/>
    </location>
</feature>
<feature type="transmembrane region" description="Helical" evidence="5">
    <location>
        <begin position="447"/>
        <end position="470"/>
    </location>
</feature>
<keyword evidence="9" id="KW-1185">Reference proteome</keyword>
<sequence>MVQFCILCISVLVIGSNILVSAKFFQDILENYEKELLPTWNLSIPLEIHFDSAPGTLISFVEVEEKIGITMTLIMNWTDTRLTWIPKDKYDNFIIVTTKEIWLPYVYHMDSVDGIKPVGYDSHFYAIITAQGQVRWSPGDIFQSKCNTDVSKFPFDSHSCKLRFMMWISVPVVHATCKILPDIAKLYKNITSGYQKEIFPTWNQTQPLDIYFTLAPLVLNSFYATEETISLTTAIYFMWDDLRLSWEPLLYGNKESITITTNDIWLPYIHMENSVDELKAIGHDAQFYARITHNGRVKWTPGGILRAKCPSDIRRFPFDTQTCQFIFAMWGVEVNDVRYIPVGDEAIMTYFTKNSDWTVTANRQFVRYKNITVEFIFEISIKRQPLYNIVVVILPTFVFALMNPLVFLLPVDSGERISLGMTILLSYEIFLTLVSNSVPASSNPICLLLLILVIVMMISGGIVICVICSINNYYIEDVNDINVCVEYLAVCFRQKKCIQLSDEDKPDESESANLSVKDLVKTIDIMFLVISYILFGVALSTYFIYICSTRNE</sequence>
<dbReference type="SUPFAM" id="SSF90112">
    <property type="entry name" value="Neurotransmitter-gated ion-channel transmembrane pore"/>
    <property type="match status" value="1"/>
</dbReference>
<evidence type="ECO:0000313" key="8">
    <source>
        <dbReference type="EMBL" id="CAG2224747.1"/>
    </source>
</evidence>
<keyword evidence="2 5" id="KW-0812">Transmembrane</keyword>
<evidence type="ECO:0000259" key="7">
    <source>
        <dbReference type="Pfam" id="PF02932"/>
    </source>
</evidence>
<keyword evidence="4 5" id="KW-0472">Membrane</keyword>
<evidence type="ECO:0000313" key="9">
    <source>
        <dbReference type="Proteomes" id="UP000683360"/>
    </source>
</evidence>
<evidence type="ECO:0000256" key="1">
    <source>
        <dbReference type="ARBA" id="ARBA00004141"/>
    </source>
</evidence>
<dbReference type="GO" id="GO:0004888">
    <property type="term" value="F:transmembrane signaling receptor activity"/>
    <property type="evidence" value="ECO:0007669"/>
    <property type="project" value="InterPro"/>
</dbReference>
<dbReference type="GO" id="GO:0016020">
    <property type="term" value="C:membrane"/>
    <property type="evidence" value="ECO:0007669"/>
    <property type="project" value="UniProtKB-SubCell"/>
</dbReference>
<organism evidence="8 9">
    <name type="scientific">Mytilus edulis</name>
    <name type="common">Blue mussel</name>
    <dbReference type="NCBI Taxonomy" id="6550"/>
    <lineage>
        <taxon>Eukaryota</taxon>
        <taxon>Metazoa</taxon>
        <taxon>Spiralia</taxon>
        <taxon>Lophotrochozoa</taxon>
        <taxon>Mollusca</taxon>
        <taxon>Bivalvia</taxon>
        <taxon>Autobranchia</taxon>
        <taxon>Pteriomorphia</taxon>
        <taxon>Mytilida</taxon>
        <taxon>Mytiloidea</taxon>
        <taxon>Mytilidae</taxon>
        <taxon>Mytilinae</taxon>
        <taxon>Mytilus</taxon>
    </lineage>
</organism>
<dbReference type="Gene3D" id="2.70.170.10">
    <property type="entry name" value="Neurotransmitter-gated ion-channel ligand-binding domain"/>
    <property type="match status" value="2"/>
</dbReference>
<evidence type="ECO:0000259" key="6">
    <source>
        <dbReference type="Pfam" id="PF02931"/>
    </source>
</evidence>
<name>A0A8S3SVJ0_MYTED</name>
<feature type="transmembrane region" description="Helical" evidence="5">
    <location>
        <begin position="386"/>
        <end position="410"/>
    </location>
</feature>
<dbReference type="OrthoDB" id="5809364at2759"/>
<dbReference type="CDD" id="cd18989">
    <property type="entry name" value="LGIC_ECD_cation"/>
    <property type="match status" value="2"/>
</dbReference>
<gene>
    <name evidence="8" type="ORF">MEDL_37975</name>
</gene>
<accession>A0A8S3SVJ0</accession>
<evidence type="ECO:0000256" key="4">
    <source>
        <dbReference type="ARBA" id="ARBA00023136"/>
    </source>
</evidence>
<evidence type="ECO:0000256" key="5">
    <source>
        <dbReference type="SAM" id="Phobius"/>
    </source>
</evidence>
<dbReference type="EMBL" id="CAJPWZ010001819">
    <property type="protein sequence ID" value="CAG2224747.1"/>
    <property type="molecule type" value="Genomic_DNA"/>
</dbReference>
<keyword evidence="3 5" id="KW-1133">Transmembrane helix</keyword>
<feature type="domain" description="Neurotransmitter-gated ion-channel ligand-binding" evidence="6">
    <location>
        <begin position="23"/>
        <end position="167"/>
    </location>
</feature>
<comment type="caution">
    <text evidence="8">The sequence shown here is derived from an EMBL/GenBank/DDBJ whole genome shotgun (WGS) entry which is preliminary data.</text>
</comment>
<dbReference type="InterPro" id="IPR006201">
    <property type="entry name" value="Neur_channel"/>
</dbReference>
<dbReference type="GO" id="GO:0005230">
    <property type="term" value="F:extracellular ligand-gated monoatomic ion channel activity"/>
    <property type="evidence" value="ECO:0007669"/>
    <property type="project" value="InterPro"/>
</dbReference>
<dbReference type="InterPro" id="IPR006202">
    <property type="entry name" value="Neur_chan_lig-bd"/>
</dbReference>
<feature type="domain" description="Neurotransmitter-gated ion-channel transmembrane" evidence="7">
    <location>
        <begin position="392"/>
        <end position="467"/>
    </location>
</feature>
<dbReference type="InterPro" id="IPR036734">
    <property type="entry name" value="Neur_chan_lig-bd_sf"/>
</dbReference>
<dbReference type="SUPFAM" id="SSF63712">
    <property type="entry name" value="Nicotinic receptor ligand binding domain-like"/>
    <property type="match status" value="2"/>
</dbReference>
<dbReference type="PRINTS" id="PR00252">
    <property type="entry name" value="NRIONCHANNEL"/>
</dbReference>
<dbReference type="InterPro" id="IPR036719">
    <property type="entry name" value="Neuro-gated_channel_TM_sf"/>
</dbReference>
<dbReference type="Proteomes" id="UP000683360">
    <property type="component" value="Unassembled WGS sequence"/>
</dbReference>
<proteinExistence type="predicted"/>
<dbReference type="CDD" id="cd19051">
    <property type="entry name" value="LGIC_TM_cation"/>
    <property type="match status" value="1"/>
</dbReference>
<comment type="subcellular location">
    <subcellularLocation>
        <location evidence="1">Membrane</location>
        <topology evidence="1">Multi-pass membrane protein</topology>
    </subcellularLocation>
</comment>
<dbReference type="PANTHER" id="PTHR18945">
    <property type="entry name" value="NEUROTRANSMITTER GATED ION CHANNEL"/>
    <property type="match status" value="1"/>
</dbReference>
<protein>
    <submittedName>
        <fullName evidence="8">CHRNA7</fullName>
    </submittedName>
</protein>
<dbReference type="Pfam" id="PF02932">
    <property type="entry name" value="Neur_chan_memb"/>
    <property type="match status" value="1"/>
</dbReference>
<evidence type="ECO:0000256" key="3">
    <source>
        <dbReference type="ARBA" id="ARBA00022989"/>
    </source>
</evidence>